<proteinExistence type="predicted"/>
<dbReference type="InterPro" id="IPR029058">
    <property type="entry name" value="AB_hydrolase_fold"/>
</dbReference>
<evidence type="ECO:0000259" key="2">
    <source>
        <dbReference type="Pfam" id="PF12697"/>
    </source>
</evidence>
<keyword evidence="4" id="KW-1185">Reference proteome</keyword>
<dbReference type="EMBL" id="LUGG01000014">
    <property type="protein sequence ID" value="OBZ70488.1"/>
    <property type="molecule type" value="Genomic_DNA"/>
</dbReference>
<keyword evidence="1" id="KW-0812">Transmembrane</keyword>
<dbReference type="AlphaFoldDB" id="A0A1C7M177"/>
<accession>A0A1C7M177</accession>
<name>A0A1C7M177_GRIFR</name>
<comment type="caution">
    <text evidence="3">The sequence shown here is derived from an EMBL/GenBank/DDBJ whole genome shotgun (WGS) entry which is preliminary data.</text>
</comment>
<organism evidence="3 4">
    <name type="scientific">Grifola frondosa</name>
    <name type="common">Maitake</name>
    <name type="synonym">Polyporus frondosus</name>
    <dbReference type="NCBI Taxonomy" id="5627"/>
    <lineage>
        <taxon>Eukaryota</taxon>
        <taxon>Fungi</taxon>
        <taxon>Dikarya</taxon>
        <taxon>Basidiomycota</taxon>
        <taxon>Agaricomycotina</taxon>
        <taxon>Agaricomycetes</taxon>
        <taxon>Polyporales</taxon>
        <taxon>Grifolaceae</taxon>
        <taxon>Grifola</taxon>
    </lineage>
</organism>
<dbReference type="STRING" id="5627.A0A1C7M177"/>
<evidence type="ECO:0000313" key="4">
    <source>
        <dbReference type="Proteomes" id="UP000092993"/>
    </source>
</evidence>
<dbReference type="InterPro" id="IPR050228">
    <property type="entry name" value="Carboxylesterase_BioH"/>
</dbReference>
<feature type="domain" description="AB hydrolase-1" evidence="2">
    <location>
        <begin position="118"/>
        <end position="444"/>
    </location>
</feature>
<evidence type="ECO:0000313" key="3">
    <source>
        <dbReference type="EMBL" id="OBZ70488.1"/>
    </source>
</evidence>
<dbReference type="PRINTS" id="PR00111">
    <property type="entry name" value="ABHYDROLASE"/>
</dbReference>
<dbReference type="Pfam" id="PF12697">
    <property type="entry name" value="Abhydrolase_6"/>
    <property type="match status" value="1"/>
</dbReference>
<feature type="transmembrane region" description="Helical" evidence="1">
    <location>
        <begin position="20"/>
        <end position="41"/>
    </location>
</feature>
<reference evidence="3 4" key="1">
    <citation type="submission" date="2016-03" db="EMBL/GenBank/DDBJ databases">
        <title>Whole genome sequencing of Grifola frondosa 9006-11.</title>
        <authorList>
            <person name="Min B."/>
            <person name="Park H."/>
            <person name="Kim J.-G."/>
            <person name="Cho H."/>
            <person name="Oh Y.-L."/>
            <person name="Kong W.-S."/>
            <person name="Choi I.-G."/>
        </authorList>
    </citation>
    <scope>NUCLEOTIDE SEQUENCE [LARGE SCALE GENOMIC DNA]</scope>
    <source>
        <strain evidence="3 4">9006-11</strain>
    </source>
</reference>
<dbReference type="Gene3D" id="3.40.50.1820">
    <property type="entry name" value="alpha/beta hydrolase"/>
    <property type="match status" value="2"/>
</dbReference>
<dbReference type="OrthoDB" id="408373at2759"/>
<keyword evidence="1" id="KW-1133">Transmembrane helix</keyword>
<dbReference type="InterPro" id="IPR000073">
    <property type="entry name" value="AB_hydrolase_1"/>
</dbReference>
<dbReference type="PANTHER" id="PTHR43194:SF2">
    <property type="entry name" value="PEROXISOMAL MEMBRANE PROTEIN LPX1"/>
    <property type="match status" value="1"/>
</dbReference>
<gene>
    <name evidence="3" type="ORF">A0H81_09745</name>
</gene>
<feature type="transmembrane region" description="Helical" evidence="1">
    <location>
        <begin position="112"/>
        <end position="131"/>
    </location>
</feature>
<dbReference type="SUPFAM" id="SSF53474">
    <property type="entry name" value="alpha/beta-Hydrolases"/>
    <property type="match status" value="1"/>
</dbReference>
<evidence type="ECO:0000256" key="1">
    <source>
        <dbReference type="SAM" id="Phobius"/>
    </source>
</evidence>
<sequence>MSASFLDSLHLPIAMSPSSTIQWVLLVLPAITILAYCFAVFPHSPDTLQIQPSLAILPKTSASWSIYPENFFQGGAYVRFPYGTVRYWLIGPESGRRVRMHPFYLRMPIRRAFSCLQVVLIHGLSVPAIIWRDVAPQLATKGFRVLLYDLYGRGYSDAPQTTYDINLYNTQLALLLQYVGWDKVNVIGVSMGGGIAAAFNAQFPHLVADKTVLVCPAGLVESGDMSRTTKFLSSALMQFVTSSYPFRVRLAFASPASACYPCFDKPTLTFYSLHISPFWRLFNLRIISALALISSARSHLAKNSGIFGLPLICMASTRMSAPLLDLISDLHDSVQSSARSLFLLKSHDSSRPHPIGTSTPGYNRALASSIRDGPLRNLAPEFAALGRHSRKAGRVLIIWGTADNVVPYRYAARVQALVPHAELVTIEGGAHDITLSHPDEVLRAVLEFFKEES</sequence>
<protein>
    <recommendedName>
        <fullName evidence="2">AB hydrolase-1 domain-containing protein</fullName>
    </recommendedName>
</protein>
<dbReference type="PANTHER" id="PTHR43194">
    <property type="entry name" value="HYDROLASE ALPHA/BETA FOLD FAMILY"/>
    <property type="match status" value="1"/>
</dbReference>
<keyword evidence="1" id="KW-0472">Membrane</keyword>
<dbReference type="Proteomes" id="UP000092993">
    <property type="component" value="Unassembled WGS sequence"/>
</dbReference>